<evidence type="ECO:0000313" key="2">
    <source>
        <dbReference type="Proteomes" id="UP000481327"/>
    </source>
</evidence>
<gene>
    <name evidence="1" type="ORF">F3168_04955</name>
</gene>
<dbReference type="RefSeq" id="WP_152576987.1">
    <property type="nucleotide sequence ID" value="NZ_JAATJI010000001.1"/>
</dbReference>
<accession>A0A7C9KY73</accession>
<dbReference type="InterPro" id="IPR036287">
    <property type="entry name" value="Rv1873-like_sf"/>
</dbReference>
<dbReference type="SUPFAM" id="SSF140736">
    <property type="entry name" value="Rv1873-like"/>
    <property type="match status" value="1"/>
</dbReference>
<dbReference type="AlphaFoldDB" id="A0A7C9KY73"/>
<dbReference type="OrthoDB" id="9801870at2"/>
<name>A0A7C9KY73_9SPHN</name>
<reference evidence="1 2" key="1">
    <citation type="submission" date="2019-09" db="EMBL/GenBank/DDBJ databases">
        <title>Polymorphobacter sp. isolated from a lake in China.</title>
        <authorList>
            <person name="Liu Z."/>
        </authorList>
    </citation>
    <scope>NUCLEOTIDE SEQUENCE [LARGE SCALE GENOMIC DNA]</scope>
    <source>
        <strain evidence="1 2">D40P</strain>
    </source>
</reference>
<dbReference type="Pfam" id="PF08837">
    <property type="entry name" value="DUF1810"/>
    <property type="match status" value="1"/>
</dbReference>
<organism evidence="1 2">
    <name type="scientific">Sandarakinorhabdus fusca</name>
    <dbReference type="NCBI Taxonomy" id="1439888"/>
    <lineage>
        <taxon>Bacteria</taxon>
        <taxon>Pseudomonadati</taxon>
        <taxon>Pseudomonadota</taxon>
        <taxon>Alphaproteobacteria</taxon>
        <taxon>Sphingomonadales</taxon>
        <taxon>Sphingosinicellaceae</taxon>
        <taxon>Sandarakinorhabdus</taxon>
    </lineage>
</organism>
<protein>
    <submittedName>
        <fullName evidence="1">DUF1810 family protein</fullName>
    </submittedName>
</protein>
<comment type="caution">
    <text evidence="1">The sequence shown here is derived from an EMBL/GenBank/DDBJ whole genome shotgun (WGS) entry which is preliminary data.</text>
</comment>
<dbReference type="EMBL" id="WIOL01000001">
    <property type="protein sequence ID" value="MQT16608.1"/>
    <property type="molecule type" value="Genomic_DNA"/>
</dbReference>
<dbReference type="Proteomes" id="UP000481327">
    <property type="component" value="Unassembled WGS sequence"/>
</dbReference>
<proteinExistence type="predicted"/>
<evidence type="ECO:0000313" key="1">
    <source>
        <dbReference type="EMBL" id="MQT16608.1"/>
    </source>
</evidence>
<dbReference type="PIRSF" id="PIRSF008546">
    <property type="entry name" value="UCP008546"/>
    <property type="match status" value="1"/>
</dbReference>
<dbReference type="InterPro" id="IPR014937">
    <property type="entry name" value="DUF1810"/>
</dbReference>
<dbReference type="Gene3D" id="1.25.40.380">
    <property type="entry name" value="Protein of unknown function DUF1810"/>
    <property type="match status" value="1"/>
</dbReference>
<keyword evidence="2" id="KW-1185">Reference proteome</keyword>
<sequence>MSLDRFVEAQADGVYETALAELVAGHKQGHWMWFIFPQRKGLGVSQRSNFYGIDSLDEAAAYLAHPLLGPRLLCCAEAMRGHADRGAVSVLGTVDAAKFQSCLTLFARVPGAPPLFAQLLDDYFGGVRDPRSQAD</sequence>